<keyword evidence="2" id="KW-1185">Reference proteome</keyword>
<evidence type="ECO:0000313" key="1">
    <source>
        <dbReference type="EMBL" id="MBC5999434.1"/>
    </source>
</evidence>
<dbReference type="Proteomes" id="UP000644115">
    <property type="component" value="Unassembled WGS sequence"/>
</dbReference>
<evidence type="ECO:0000313" key="2">
    <source>
        <dbReference type="Proteomes" id="UP000644115"/>
    </source>
</evidence>
<sequence length="100" mass="11001">MINKAIEKLTKEMMKLNNPFAQAIEEHLTEICTSDAVADKILQEGKSLKGACDSIRDVAKKNAVGGVGAVSDEDAYRMAEEYYGISRAEKHETLNVLDLL</sequence>
<organism evidence="1 2">
    <name type="scientific">Lentihominibacter faecis</name>
    <dbReference type="NCBI Taxonomy" id="2764712"/>
    <lineage>
        <taxon>Bacteria</taxon>
        <taxon>Bacillati</taxon>
        <taxon>Bacillota</taxon>
        <taxon>Clostridia</taxon>
        <taxon>Peptostreptococcales</taxon>
        <taxon>Anaerovoracaceae</taxon>
        <taxon>Lentihominibacter</taxon>
    </lineage>
</organism>
<reference evidence="1" key="1">
    <citation type="submission" date="2020-08" db="EMBL/GenBank/DDBJ databases">
        <authorList>
            <person name="Liu C."/>
            <person name="Sun Q."/>
        </authorList>
    </citation>
    <scope>NUCLEOTIDE SEQUENCE</scope>
    <source>
        <strain evidence="1">BX16</strain>
    </source>
</reference>
<comment type="caution">
    <text evidence="1">The sequence shown here is derived from an EMBL/GenBank/DDBJ whole genome shotgun (WGS) entry which is preliminary data.</text>
</comment>
<dbReference type="AlphaFoldDB" id="A0A923NCA6"/>
<proteinExistence type="predicted"/>
<gene>
    <name evidence="1" type="ORF">H8876_05420</name>
</gene>
<name>A0A923NCA6_9FIRM</name>
<accession>A0A923NCA6</accession>
<protein>
    <submittedName>
        <fullName evidence="1">Uncharacterized protein</fullName>
    </submittedName>
</protein>
<dbReference type="EMBL" id="JACRWC010000067">
    <property type="protein sequence ID" value="MBC5999434.1"/>
    <property type="molecule type" value="Genomic_DNA"/>
</dbReference>
<dbReference type="RefSeq" id="WP_249286871.1">
    <property type="nucleotide sequence ID" value="NZ_JACRWC010000067.1"/>
</dbReference>